<dbReference type="AlphaFoldDB" id="A0A142VYH5"/>
<dbReference type="EMBL" id="CP013342">
    <property type="protein sequence ID" value="AMU94868.1"/>
    <property type="molecule type" value="Genomic_DNA"/>
</dbReference>
<dbReference type="InterPro" id="IPR010809">
    <property type="entry name" value="FliD_C"/>
</dbReference>
<dbReference type="KEGG" id="ster:AOA14_09660"/>
<accession>A0A142VYH5</accession>
<evidence type="ECO:0000256" key="4">
    <source>
        <dbReference type="ARBA" id="ARBA00023143"/>
    </source>
</evidence>
<reference evidence="8 9" key="2">
    <citation type="journal article" date="2016" name="Genome Announc.">
        <title>Complete Genome Sequence of Sphingopyxis terrae Strain 203-1 (NBRC 111660), a Polyethylene Glycol Degrader.</title>
        <authorList>
            <person name="Ohtsubo Y."/>
            <person name="Nonoyama S."/>
            <person name="Nagata Y."/>
            <person name="Numata M."/>
            <person name="Tsuchikane K."/>
            <person name="Hosoyama A."/>
            <person name="Yamazoe A."/>
            <person name="Tsuda M."/>
            <person name="Fujita N."/>
            <person name="Kawai F."/>
        </authorList>
    </citation>
    <scope>NUCLEOTIDE SEQUENCE [LARGE SCALE GENOMIC DNA]</scope>
    <source>
        <strain evidence="8 9">203-1</strain>
    </source>
</reference>
<evidence type="ECO:0000259" key="6">
    <source>
        <dbReference type="Pfam" id="PF02465"/>
    </source>
</evidence>
<keyword evidence="5" id="KW-0964">Secreted</keyword>
<evidence type="ECO:0000256" key="3">
    <source>
        <dbReference type="ARBA" id="ARBA00023054"/>
    </source>
</evidence>
<dbReference type="GO" id="GO:0005576">
    <property type="term" value="C:extracellular region"/>
    <property type="evidence" value="ECO:0007669"/>
    <property type="project" value="UniProtKB-SubCell"/>
</dbReference>
<dbReference type="InterPro" id="IPR040026">
    <property type="entry name" value="FliD"/>
</dbReference>
<keyword evidence="8" id="KW-0966">Cell projection</keyword>
<evidence type="ECO:0000256" key="2">
    <source>
        <dbReference type="ARBA" id="ARBA00011255"/>
    </source>
</evidence>
<organism evidence="8 9">
    <name type="scientific">Sphingopyxis terrae subsp. terrae NBRC 15098</name>
    <dbReference type="NCBI Taxonomy" id="1219058"/>
    <lineage>
        <taxon>Bacteria</taxon>
        <taxon>Pseudomonadati</taxon>
        <taxon>Pseudomonadota</taxon>
        <taxon>Alphaproteobacteria</taxon>
        <taxon>Sphingomonadales</taxon>
        <taxon>Sphingomonadaceae</taxon>
        <taxon>Sphingopyxis</taxon>
    </lineage>
</organism>
<dbReference type="GO" id="GO:0009424">
    <property type="term" value="C:bacterial-type flagellum hook"/>
    <property type="evidence" value="ECO:0007669"/>
    <property type="project" value="UniProtKB-UniRule"/>
</dbReference>
<dbReference type="STRING" id="1219058.AOA14_09660"/>
<dbReference type="Proteomes" id="UP000076234">
    <property type="component" value="Chromosome"/>
</dbReference>
<keyword evidence="8" id="KW-0282">Flagellum</keyword>
<protein>
    <recommendedName>
        <fullName evidence="5">Flagellar hook-associated protein 2</fullName>
        <shortName evidence="5">HAP2</shortName>
    </recommendedName>
    <alternativeName>
        <fullName evidence="5">Flagellar cap protein</fullName>
    </alternativeName>
</protein>
<comment type="similarity">
    <text evidence="1 5">Belongs to the FliD family.</text>
</comment>
<evidence type="ECO:0000259" key="7">
    <source>
        <dbReference type="Pfam" id="PF07195"/>
    </source>
</evidence>
<keyword evidence="4 5" id="KW-0975">Bacterial flagellum</keyword>
<comment type="function">
    <text evidence="5">Required for morphogenesis and for the elongation of the flagellar filament by facilitating polymerization of the flagellin monomers at the tip of growing filament. Forms a capping structure, which prevents flagellin subunits (transported through the central channel of the flagellum) from leaking out without polymerization at the distal end.</text>
</comment>
<keyword evidence="3 5" id="KW-0175">Coiled coil</keyword>
<feature type="domain" description="Flagellar hook-associated protein 2 N-terminal" evidence="6">
    <location>
        <begin position="14"/>
        <end position="112"/>
    </location>
</feature>
<sequence>MALTSIASSLGAGSGIDIPKLVDDLAAASREPKVTRLSTLAQQNQARISAVSQARSNLEGFADSLAQMVSDGTLRSTPTVSDESVISATTRAGINADSFSATVVVDQLARAQTAYSAVVADKTAAIGTGTMTLSVGGTDHVITIDGTNNSLEGLAKAINASGSGVSASIVSDTGGSRIVLKGATGAANSFTLTADAGADPALAAFGYGAGGGMTLGQSATDAQFTIDGVAYSRSSNIVDDVIPGMSLTLKKASPGQEVDVGASRPLDMIRQTVKDFVDVYNQLKKSITDAAAMSGDTRGLRELEGQLRGMMSQTLTSSGTYTTLADIGIYTNKDGLLAVDQTRLETALTTDAGAVEALFNPPRDGAHTDVSDPGIAGVLDALRDKAVGTGGVIDRVTRTLDAKSKDLADELDKVNEREDAYRARLEKKYSTLDAKLAAFKATQAYLEQQIQMWNNQNSNN</sequence>
<dbReference type="RefSeq" id="WP_062901629.1">
    <property type="nucleotide sequence ID" value="NZ_CP013342.1"/>
</dbReference>
<feature type="coiled-coil region" evidence="5">
    <location>
        <begin position="404"/>
        <end position="442"/>
    </location>
</feature>
<keyword evidence="8" id="KW-0969">Cilium</keyword>
<comment type="subcellular location">
    <subcellularLocation>
        <location evidence="5">Secreted</location>
    </subcellularLocation>
    <subcellularLocation>
        <location evidence="5">Bacterial flagellum</location>
    </subcellularLocation>
</comment>
<evidence type="ECO:0000313" key="8">
    <source>
        <dbReference type="EMBL" id="AMU94868.1"/>
    </source>
</evidence>
<comment type="subunit">
    <text evidence="2 5">Homopentamer.</text>
</comment>
<dbReference type="GO" id="GO:0007155">
    <property type="term" value="P:cell adhesion"/>
    <property type="evidence" value="ECO:0007669"/>
    <property type="project" value="InterPro"/>
</dbReference>
<dbReference type="GO" id="GO:0071973">
    <property type="term" value="P:bacterial-type flagellum-dependent cell motility"/>
    <property type="evidence" value="ECO:0007669"/>
    <property type="project" value="TreeGrafter"/>
</dbReference>
<dbReference type="PANTHER" id="PTHR30288">
    <property type="entry name" value="FLAGELLAR CAP/ASSEMBLY PROTEIN FLID"/>
    <property type="match status" value="1"/>
</dbReference>
<dbReference type="GO" id="GO:0009421">
    <property type="term" value="C:bacterial-type flagellum filament cap"/>
    <property type="evidence" value="ECO:0007669"/>
    <property type="project" value="InterPro"/>
</dbReference>
<dbReference type="Pfam" id="PF07195">
    <property type="entry name" value="FliD_C"/>
    <property type="match status" value="1"/>
</dbReference>
<dbReference type="InterPro" id="IPR003481">
    <property type="entry name" value="FliD_N"/>
</dbReference>
<dbReference type="PANTHER" id="PTHR30288:SF0">
    <property type="entry name" value="FLAGELLAR HOOK-ASSOCIATED PROTEIN 2"/>
    <property type="match status" value="1"/>
</dbReference>
<reference evidence="9" key="1">
    <citation type="submission" date="2015-11" db="EMBL/GenBank/DDBJ databases">
        <title>Complete genome sequence of a polyethylene glycol-degrading strain Sphingopyxis terrae strain 203-1 (NBRC 15098).</title>
        <authorList>
            <person name="Yoshiyuki O."/>
            <person name="Shouta N."/>
            <person name="Nagata Y."/>
            <person name="Numata M."/>
            <person name="Tsuchikane K."/>
            <person name="Hosoyama A."/>
            <person name="Yamazoe A."/>
            <person name="Tsuda M."/>
            <person name="Fujita N."/>
            <person name="Kawai F."/>
        </authorList>
    </citation>
    <scope>NUCLEOTIDE SEQUENCE [LARGE SCALE GENOMIC DNA]</scope>
    <source>
        <strain evidence="9">203-1</strain>
    </source>
</reference>
<feature type="domain" description="Flagellar hook-associated protein 2 C-terminal" evidence="7">
    <location>
        <begin position="219"/>
        <end position="435"/>
    </location>
</feature>
<gene>
    <name evidence="8" type="ORF">AOA14_09660</name>
</gene>
<evidence type="ECO:0000256" key="5">
    <source>
        <dbReference type="RuleBase" id="RU362066"/>
    </source>
</evidence>
<evidence type="ECO:0000313" key="9">
    <source>
        <dbReference type="Proteomes" id="UP000076234"/>
    </source>
</evidence>
<dbReference type="Pfam" id="PF02465">
    <property type="entry name" value="FliD_N"/>
    <property type="match status" value="1"/>
</dbReference>
<proteinExistence type="inferred from homology"/>
<evidence type="ECO:0000256" key="1">
    <source>
        <dbReference type="ARBA" id="ARBA00009764"/>
    </source>
</evidence>
<name>A0A142VYH5_9SPHN</name>